<accession>A0AA39HLF7</accession>
<reference evidence="2" key="1">
    <citation type="submission" date="2023-06" db="EMBL/GenBank/DDBJ databases">
        <title>Genomic analysis of the entomopathogenic nematode Steinernema hermaphroditum.</title>
        <authorList>
            <person name="Schwarz E.M."/>
            <person name="Heppert J.K."/>
            <person name="Baniya A."/>
            <person name="Schwartz H.T."/>
            <person name="Tan C.-H."/>
            <person name="Antoshechkin I."/>
            <person name="Sternberg P.W."/>
            <person name="Goodrich-Blair H."/>
            <person name="Dillman A.R."/>
        </authorList>
    </citation>
    <scope>NUCLEOTIDE SEQUENCE</scope>
    <source>
        <strain evidence="2">PS9179</strain>
        <tissue evidence="2">Whole animal</tissue>
    </source>
</reference>
<protein>
    <recommendedName>
        <fullName evidence="1">F-box domain-containing protein</fullName>
    </recommendedName>
</protein>
<dbReference type="PROSITE" id="PS50181">
    <property type="entry name" value="FBOX"/>
    <property type="match status" value="1"/>
</dbReference>
<dbReference type="SUPFAM" id="SSF81383">
    <property type="entry name" value="F-box domain"/>
    <property type="match status" value="1"/>
</dbReference>
<dbReference type="AlphaFoldDB" id="A0AA39HLF7"/>
<evidence type="ECO:0000313" key="2">
    <source>
        <dbReference type="EMBL" id="KAK0408068.1"/>
    </source>
</evidence>
<dbReference type="InterPro" id="IPR001810">
    <property type="entry name" value="F-box_dom"/>
</dbReference>
<organism evidence="2 3">
    <name type="scientific">Steinernema hermaphroditum</name>
    <dbReference type="NCBI Taxonomy" id="289476"/>
    <lineage>
        <taxon>Eukaryota</taxon>
        <taxon>Metazoa</taxon>
        <taxon>Ecdysozoa</taxon>
        <taxon>Nematoda</taxon>
        <taxon>Chromadorea</taxon>
        <taxon>Rhabditida</taxon>
        <taxon>Tylenchina</taxon>
        <taxon>Panagrolaimomorpha</taxon>
        <taxon>Strongyloidoidea</taxon>
        <taxon>Steinernematidae</taxon>
        <taxon>Steinernema</taxon>
    </lineage>
</organism>
<dbReference type="Proteomes" id="UP001175271">
    <property type="component" value="Unassembled WGS sequence"/>
</dbReference>
<dbReference type="InterPro" id="IPR036047">
    <property type="entry name" value="F-box-like_dom_sf"/>
</dbReference>
<sequence length="385" mass="44337">MTDDVLLVLTDIEDVRELRREIRELIPRRCVWTRIYDSMLFPKFRFRSLKRASKSEKSAPDTNIYHVLPSTSTTPTPSEFDLIPDFVILEILKRLEIGELLNIRFVSKRLNNIIQRHSEQLAKVERFGLVLIGLPGDTVSFLGAATCEPEDVALPIRRIDQGLRHVAVQNTVAVEGVHLDYRACQMLQRSLRCHIPKLEIYGGQIDVDAAAFCSLICRWNVYDLTLSDVDVSRQLIDDRFFRVNRQLRNFSVDFSDKQMIPSLTDATLEKWWVNENWPWTLNLKNCQSNISNDGIVGLVKGLVYYTRANALTAGAPMETETILWDFGIIRDDREDMVTCMESMFPNTVQIFKEESELLVLIEERTPIRLNIAYYAHDCPSSDSDC</sequence>
<name>A0AA39HLF7_9BILA</name>
<comment type="caution">
    <text evidence="2">The sequence shown here is derived from an EMBL/GenBank/DDBJ whole genome shotgun (WGS) entry which is preliminary data.</text>
</comment>
<keyword evidence="3" id="KW-1185">Reference proteome</keyword>
<evidence type="ECO:0000313" key="3">
    <source>
        <dbReference type="Proteomes" id="UP001175271"/>
    </source>
</evidence>
<dbReference type="CDD" id="cd09917">
    <property type="entry name" value="F-box_SF"/>
    <property type="match status" value="1"/>
</dbReference>
<feature type="domain" description="F-box" evidence="1">
    <location>
        <begin position="77"/>
        <end position="124"/>
    </location>
</feature>
<dbReference type="SMART" id="SM00256">
    <property type="entry name" value="FBOX"/>
    <property type="match status" value="1"/>
</dbReference>
<gene>
    <name evidence="2" type="ORF">QR680_003758</name>
</gene>
<proteinExistence type="predicted"/>
<dbReference type="EMBL" id="JAUCMV010000003">
    <property type="protein sequence ID" value="KAK0408068.1"/>
    <property type="molecule type" value="Genomic_DNA"/>
</dbReference>
<evidence type="ECO:0000259" key="1">
    <source>
        <dbReference type="PROSITE" id="PS50181"/>
    </source>
</evidence>
<dbReference type="Pfam" id="PF00646">
    <property type="entry name" value="F-box"/>
    <property type="match status" value="1"/>
</dbReference>